<dbReference type="NCBIfam" id="TIGR02429">
    <property type="entry name" value="pcaI_scoA_fam"/>
    <property type="match status" value="1"/>
</dbReference>
<dbReference type="EMBL" id="QGKS01000258">
    <property type="protein sequence ID" value="PWR13616.1"/>
    <property type="molecule type" value="Genomic_DNA"/>
</dbReference>
<protein>
    <submittedName>
        <fullName evidence="2">3-oxoadipate CoA-transferase</fullName>
    </submittedName>
</protein>
<dbReference type="GO" id="GO:0008410">
    <property type="term" value="F:CoA-transferase activity"/>
    <property type="evidence" value="ECO:0007669"/>
    <property type="project" value="InterPro"/>
</dbReference>
<proteinExistence type="predicted"/>
<evidence type="ECO:0000256" key="1">
    <source>
        <dbReference type="ARBA" id="ARBA00022679"/>
    </source>
</evidence>
<dbReference type="SUPFAM" id="SSF100950">
    <property type="entry name" value="NagB/RpiA/CoA transferase-like"/>
    <property type="match status" value="1"/>
</dbReference>
<reference evidence="2 3" key="1">
    <citation type="submission" date="2018-05" db="EMBL/GenBank/DDBJ databases">
        <title>Micromonosporas from Atacama Desert.</title>
        <authorList>
            <person name="Carro L."/>
            <person name="Golinska P."/>
            <person name="Klenk H.-P."/>
            <person name="Goodfellow M."/>
        </authorList>
    </citation>
    <scope>NUCLEOTIDE SEQUENCE [LARGE SCALE GENOMIC DNA]</scope>
    <source>
        <strain evidence="2 3">4G51</strain>
    </source>
</reference>
<accession>A0A317DIR7</accession>
<dbReference type="InterPro" id="IPR037171">
    <property type="entry name" value="NagB/RpiA_transferase-like"/>
</dbReference>
<gene>
    <name evidence="2" type="ORF">DKT69_19995</name>
</gene>
<dbReference type="InterPro" id="IPR004165">
    <property type="entry name" value="CoA_trans_fam_I"/>
</dbReference>
<dbReference type="SMART" id="SM00882">
    <property type="entry name" value="CoA_trans"/>
    <property type="match status" value="1"/>
</dbReference>
<evidence type="ECO:0000313" key="3">
    <source>
        <dbReference type="Proteomes" id="UP000246050"/>
    </source>
</evidence>
<sequence length="232" mass="24221">MGRVTAVADDRTMLSKVMSVEEALAPIADHSTVMVGGFGGAGTPVALREALALRQLRHLTMVANNSDFGSFLYPGGLKRVICSFPVGHTAPQVLAAVEAGDVKLQLVPQGTLAERIRAAGAGLGGVLTPTGLDMEFGAAYQEMEFNGQRWLLVPALPADAALIKGAIADTRGNIVCRYAGINFNPVMAMAARYTVAQVERVLPVGEIDPQAVTVPSVLVDAVVELPTKTAEG</sequence>
<dbReference type="Pfam" id="PF01144">
    <property type="entry name" value="CoA_trans"/>
    <property type="match status" value="1"/>
</dbReference>
<name>A0A317DIR7_9ACTN</name>
<dbReference type="PANTHER" id="PTHR13707:SF60">
    <property type="entry name" value="ACETATE COA-TRANSFERASE SUBUNIT ALPHA"/>
    <property type="match status" value="1"/>
</dbReference>
<organism evidence="2 3">
    <name type="scientific">Micromonospora sicca</name>
    <dbReference type="NCBI Taxonomy" id="2202420"/>
    <lineage>
        <taxon>Bacteria</taxon>
        <taxon>Bacillati</taxon>
        <taxon>Actinomycetota</taxon>
        <taxon>Actinomycetes</taxon>
        <taxon>Micromonosporales</taxon>
        <taxon>Micromonosporaceae</taxon>
        <taxon>Micromonospora</taxon>
    </lineage>
</organism>
<keyword evidence="1 2" id="KW-0808">Transferase</keyword>
<dbReference type="AlphaFoldDB" id="A0A317DIR7"/>
<dbReference type="InterPro" id="IPR012792">
    <property type="entry name" value="3-oxoacid_CoA-transf_A"/>
</dbReference>
<dbReference type="Proteomes" id="UP000246050">
    <property type="component" value="Unassembled WGS sequence"/>
</dbReference>
<comment type="caution">
    <text evidence="2">The sequence shown here is derived from an EMBL/GenBank/DDBJ whole genome shotgun (WGS) entry which is preliminary data.</text>
</comment>
<evidence type="ECO:0000313" key="2">
    <source>
        <dbReference type="EMBL" id="PWR13616.1"/>
    </source>
</evidence>
<dbReference type="Gene3D" id="3.40.1080.10">
    <property type="entry name" value="Glutaconate Coenzyme A-transferase"/>
    <property type="match status" value="1"/>
</dbReference>
<dbReference type="PANTHER" id="PTHR13707">
    <property type="entry name" value="KETOACID-COENZYME A TRANSFERASE"/>
    <property type="match status" value="1"/>
</dbReference>